<feature type="compositionally biased region" description="Basic and acidic residues" evidence="3">
    <location>
        <begin position="436"/>
        <end position="445"/>
    </location>
</feature>
<dbReference type="SUPFAM" id="SSF54631">
    <property type="entry name" value="CBS-domain pair"/>
    <property type="match status" value="2"/>
</dbReference>
<evidence type="ECO:0000256" key="3">
    <source>
        <dbReference type="SAM" id="MobiDB-lite"/>
    </source>
</evidence>
<feature type="domain" description="CBS" evidence="4">
    <location>
        <begin position="259"/>
        <end position="327"/>
    </location>
</feature>
<organism evidence="5 6">
    <name type="scientific">Achlya hypogyna</name>
    <name type="common">Oomycete</name>
    <name type="synonym">Protoachlya hypogyna</name>
    <dbReference type="NCBI Taxonomy" id="1202772"/>
    <lineage>
        <taxon>Eukaryota</taxon>
        <taxon>Sar</taxon>
        <taxon>Stramenopiles</taxon>
        <taxon>Oomycota</taxon>
        <taxon>Saprolegniomycetes</taxon>
        <taxon>Saprolegniales</taxon>
        <taxon>Achlyaceae</taxon>
        <taxon>Achlya</taxon>
    </lineage>
</organism>
<evidence type="ECO:0000313" key="6">
    <source>
        <dbReference type="Proteomes" id="UP000243579"/>
    </source>
</evidence>
<dbReference type="OrthoDB" id="2865258at2759"/>
<dbReference type="Gene3D" id="3.10.580.10">
    <property type="entry name" value="CBS-domain"/>
    <property type="match status" value="2"/>
</dbReference>
<dbReference type="EMBL" id="JNBR01000354">
    <property type="protein sequence ID" value="OQR94699.1"/>
    <property type="molecule type" value="Genomic_DNA"/>
</dbReference>
<evidence type="ECO:0000256" key="1">
    <source>
        <dbReference type="ARBA" id="ARBA00023122"/>
    </source>
</evidence>
<reference evidence="5 6" key="1">
    <citation type="journal article" date="2014" name="Genome Biol. Evol.">
        <title>The secreted proteins of Achlya hypogyna and Thraustotheca clavata identify the ancestral oomycete secretome and reveal gene acquisitions by horizontal gene transfer.</title>
        <authorList>
            <person name="Misner I."/>
            <person name="Blouin N."/>
            <person name="Leonard G."/>
            <person name="Richards T.A."/>
            <person name="Lane C.E."/>
        </authorList>
    </citation>
    <scope>NUCLEOTIDE SEQUENCE [LARGE SCALE GENOMIC DNA]</scope>
    <source>
        <strain evidence="5 6">ATCC 48635</strain>
    </source>
</reference>
<dbReference type="AlphaFoldDB" id="A0A1V9Z9Q4"/>
<comment type="caution">
    <text evidence="5">The sequence shown here is derived from an EMBL/GenBank/DDBJ whole genome shotgun (WGS) entry which is preliminary data.</text>
</comment>
<dbReference type="STRING" id="1202772.A0A1V9Z9Q4"/>
<dbReference type="InterPro" id="IPR046342">
    <property type="entry name" value="CBS_dom_sf"/>
</dbReference>
<evidence type="ECO:0000259" key="4">
    <source>
        <dbReference type="PROSITE" id="PS51371"/>
    </source>
</evidence>
<dbReference type="PROSITE" id="PS51371">
    <property type="entry name" value="CBS"/>
    <property type="match status" value="4"/>
</dbReference>
<dbReference type="Pfam" id="PF00571">
    <property type="entry name" value="CBS"/>
    <property type="match status" value="4"/>
</dbReference>
<sequence length="445" mass="48511">MLRAAIRPLRTSVRVHRFCSAAATPATSLTIGDVLAEREKVFANLDSASAGEIHPHFDRWQSIQHDAPVHSAVDLMVQRNIGSLIVTQEGHGIVGIVTERDVMKKMATNDEEGNSTSVKDIMSNHILCIDPSTTVMEAFATMTKENIRHLAVIRTELKQTVTKGLVPIDAMRSDILKEYAKDAANKKASLVPEALEAAPEVAAAELKSEAKDDAKAEAATDAVKTEAKVDVKPALSAFTSGAIRGADRSACVVTAGSLLKKKNEKFKLILNTRVEDNVSVAEAVKEMARRNFGAVLVMDDELRVKGIFTERDYLTKVLYPKLNAHDVLLKELCTKSVFTLKSDASLETCVHEAAVQNFRHMPVVDSKDDLVGVLSIKDVVREISREFKSTQGYWLMEYFKSKMEPKTEAPKAPVIEAPKAPAAEAAKAELAADPVEATKDAPAKI</sequence>
<feature type="domain" description="CBS" evidence="4">
    <location>
        <begin position="122"/>
        <end position="183"/>
    </location>
</feature>
<accession>A0A1V9Z9Q4</accession>
<dbReference type="PANTHER" id="PTHR43080:SF2">
    <property type="entry name" value="CBS DOMAIN-CONTAINING PROTEIN"/>
    <property type="match status" value="1"/>
</dbReference>
<gene>
    <name evidence="5" type="ORF">ACHHYP_00981</name>
</gene>
<dbReference type="PANTHER" id="PTHR43080">
    <property type="entry name" value="CBS DOMAIN-CONTAINING PROTEIN CBSX3, MITOCHONDRIAL"/>
    <property type="match status" value="1"/>
</dbReference>
<protein>
    <recommendedName>
        <fullName evidence="4">CBS domain-containing protein</fullName>
    </recommendedName>
</protein>
<dbReference type="InterPro" id="IPR000644">
    <property type="entry name" value="CBS_dom"/>
</dbReference>
<feature type="domain" description="CBS" evidence="4">
    <location>
        <begin position="53"/>
        <end position="112"/>
    </location>
</feature>
<dbReference type="Proteomes" id="UP000243579">
    <property type="component" value="Unassembled WGS sequence"/>
</dbReference>
<feature type="compositionally biased region" description="Low complexity" evidence="3">
    <location>
        <begin position="426"/>
        <end position="435"/>
    </location>
</feature>
<evidence type="ECO:0000313" key="5">
    <source>
        <dbReference type="EMBL" id="OQR94699.1"/>
    </source>
</evidence>
<keyword evidence="6" id="KW-1185">Reference proteome</keyword>
<proteinExistence type="predicted"/>
<keyword evidence="1 2" id="KW-0129">CBS domain</keyword>
<feature type="domain" description="CBS" evidence="4">
    <location>
        <begin position="333"/>
        <end position="389"/>
    </location>
</feature>
<feature type="region of interest" description="Disordered" evidence="3">
    <location>
        <begin position="426"/>
        <end position="445"/>
    </location>
</feature>
<evidence type="ECO:0000256" key="2">
    <source>
        <dbReference type="PROSITE-ProRule" id="PRU00703"/>
    </source>
</evidence>
<name>A0A1V9Z9Q4_ACHHY</name>
<dbReference type="InterPro" id="IPR051257">
    <property type="entry name" value="Diverse_CBS-Domain"/>
</dbReference>
<dbReference type="SMART" id="SM00116">
    <property type="entry name" value="CBS"/>
    <property type="match status" value="4"/>
</dbReference>